<accession>W9GGE3</accession>
<evidence type="ECO:0008006" key="5">
    <source>
        <dbReference type="Google" id="ProtNLM"/>
    </source>
</evidence>
<gene>
    <name evidence="3" type="ORF">N864_06830</name>
</gene>
<dbReference type="NCBIfam" id="NF040672">
    <property type="entry name" value="SCO2322_fam"/>
    <property type="match status" value="1"/>
</dbReference>
<comment type="caution">
    <text evidence="3">The sequence shown here is derived from an EMBL/GenBank/DDBJ whole genome shotgun (WGS) entry which is preliminary data.</text>
</comment>
<name>W9GGE3_9MICO</name>
<feature type="signal peptide" evidence="2">
    <location>
        <begin position="1"/>
        <end position="29"/>
    </location>
</feature>
<feature type="transmembrane region" description="Helical" evidence="1">
    <location>
        <begin position="216"/>
        <end position="235"/>
    </location>
</feature>
<sequence length="244" mass="24983">MTPRRSLRVALVALLAAAFGLLTTAPAHAAAYRFWGFYELTNGAWAFAQKGPEQTVPKDGAVDGWRFAVSDANGTSRFPRAVLSFEQVCGSTPAASGKKRVGLVVDYGRPADAADGDTPLAPAATCAVVATDATSLDVLRTMGEVRVEKGLLCGVNGYPASGCGGEVKTVSPEAAAPDAPVTIAAPAATPTASAVAQQGAAQPAQAADHRTSAGTWAAYIAVAVLVLALIGYLYLRSRGARQPR</sequence>
<dbReference type="EMBL" id="AWQS01000144">
    <property type="protein sequence ID" value="EWT05120.1"/>
    <property type="molecule type" value="Genomic_DNA"/>
</dbReference>
<proteinExistence type="predicted"/>
<dbReference type="AlphaFoldDB" id="W9GGE3"/>
<evidence type="ECO:0000256" key="2">
    <source>
        <dbReference type="SAM" id="SignalP"/>
    </source>
</evidence>
<protein>
    <recommendedName>
        <fullName evidence="5">Secreted protein</fullName>
    </recommendedName>
</protein>
<keyword evidence="2" id="KW-0732">Signal</keyword>
<keyword evidence="1" id="KW-0812">Transmembrane</keyword>
<feature type="chain" id="PRO_5004922951" description="Secreted protein" evidence="2">
    <location>
        <begin position="30"/>
        <end position="244"/>
    </location>
</feature>
<evidence type="ECO:0000313" key="4">
    <source>
        <dbReference type="Proteomes" id="UP000019494"/>
    </source>
</evidence>
<dbReference type="Proteomes" id="UP000019494">
    <property type="component" value="Unassembled WGS sequence"/>
</dbReference>
<evidence type="ECO:0000313" key="3">
    <source>
        <dbReference type="EMBL" id="EWT05120.1"/>
    </source>
</evidence>
<keyword evidence="1" id="KW-0472">Membrane</keyword>
<keyword evidence="4" id="KW-1185">Reference proteome</keyword>
<organism evidence="3 4">
    <name type="scientific">Intrasporangium chromatireducens Q5-1</name>
    <dbReference type="NCBI Taxonomy" id="584657"/>
    <lineage>
        <taxon>Bacteria</taxon>
        <taxon>Bacillati</taxon>
        <taxon>Actinomycetota</taxon>
        <taxon>Actinomycetes</taxon>
        <taxon>Micrococcales</taxon>
        <taxon>Intrasporangiaceae</taxon>
        <taxon>Intrasporangium</taxon>
    </lineage>
</organism>
<dbReference type="InterPro" id="IPR047703">
    <property type="entry name" value="SCO2322-like"/>
</dbReference>
<keyword evidence="1" id="KW-1133">Transmembrane helix</keyword>
<reference evidence="4" key="1">
    <citation type="submission" date="2013-08" db="EMBL/GenBank/DDBJ databases">
        <title>Intrasporangium oryzae NRRL B-24470.</title>
        <authorList>
            <person name="Liu H."/>
            <person name="Wang G."/>
        </authorList>
    </citation>
    <scope>NUCLEOTIDE SEQUENCE [LARGE SCALE GENOMIC DNA]</scope>
    <source>
        <strain evidence="4">Q5-1</strain>
    </source>
</reference>
<evidence type="ECO:0000256" key="1">
    <source>
        <dbReference type="SAM" id="Phobius"/>
    </source>
</evidence>